<evidence type="ECO:0000256" key="1">
    <source>
        <dbReference type="SAM" id="MobiDB-lite"/>
    </source>
</evidence>
<feature type="region of interest" description="Disordered" evidence="1">
    <location>
        <begin position="1"/>
        <end position="89"/>
    </location>
</feature>
<organism evidence="2 3">
    <name type="scientific">Dunaliella salina</name>
    <name type="common">Green alga</name>
    <name type="synonym">Protococcus salinus</name>
    <dbReference type="NCBI Taxonomy" id="3046"/>
    <lineage>
        <taxon>Eukaryota</taxon>
        <taxon>Viridiplantae</taxon>
        <taxon>Chlorophyta</taxon>
        <taxon>core chlorophytes</taxon>
        <taxon>Chlorophyceae</taxon>
        <taxon>CS clade</taxon>
        <taxon>Chlamydomonadales</taxon>
        <taxon>Dunaliellaceae</taxon>
        <taxon>Dunaliella</taxon>
    </lineage>
</organism>
<feature type="compositionally biased region" description="Polar residues" evidence="1">
    <location>
        <begin position="667"/>
        <end position="676"/>
    </location>
</feature>
<keyword evidence="3" id="KW-1185">Reference proteome</keyword>
<evidence type="ECO:0000313" key="2">
    <source>
        <dbReference type="EMBL" id="KAF5832937.1"/>
    </source>
</evidence>
<dbReference type="Proteomes" id="UP000815325">
    <property type="component" value="Unassembled WGS sequence"/>
</dbReference>
<gene>
    <name evidence="2" type="ORF">DUNSADRAFT_11017</name>
</gene>
<protein>
    <submittedName>
        <fullName evidence="2">Uncharacterized protein</fullName>
    </submittedName>
</protein>
<evidence type="ECO:0000313" key="3">
    <source>
        <dbReference type="Proteomes" id="UP000815325"/>
    </source>
</evidence>
<feature type="region of interest" description="Disordered" evidence="1">
    <location>
        <begin position="275"/>
        <end position="414"/>
    </location>
</feature>
<feature type="compositionally biased region" description="Low complexity" evidence="1">
    <location>
        <begin position="336"/>
        <end position="347"/>
    </location>
</feature>
<feature type="region of interest" description="Disordered" evidence="1">
    <location>
        <begin position="650"/>
        <end position="694"/>
    </location>
</feature>
<feature type="compositionally biased region" description="Low complexity" evidence="1">
    <location>
        <begin position="1"/>
        <end position="20"/>
    </location>
</feature>
<feature type="compositionally biased region" description="Low complexity" evidence="1">
    <location>
        <begin position="753"/>
        <end position="779"/>
    </location>
</feature>
<feature type="compositionally biased region" description="Low complexity" evidence="1">
    <location>
        <begin position="786"/>
        <end position="810"/>
    </location>
</feature>
<feature type="compositionally biased region" description="Basic and acidic residues" evidence="1">
    <location>
        <begin position="866"/>
        <end position="881"/>
    </location>
</feature>
<sequence length="881" mass="92796">MDSSSRLSSSSSSLGSALAATVPKCRKHTRPVLLPSGLKSWAAGSLPRNSSRSSGLHERKRDLTGSCIPATASSVNPDKLPPPDGASLADSIEAADLPYHYPGSGGDDVMEHTGLPISTRKAINQLLMSASTIPELQTVLVTHASHMDGVNASHALYRLAKLVNLYSCTMDAAGVPLAEAMPAVWDSAASGSMVRQHVRADVQHQWSCMGACVHDQFGPQELSNMLWAFVKLHHYPGRSVLLRSETLTLRRLMTSRSRFIPATRASNITTAAHANTASQTLPHQAPTSHPQQPPPSQSPRHVPPPLLTPHSRYSGASAPAAEQPHLQHTGNGLETSSSSSSSSSGSSTDLHTGVDQRFGADSGGSNTSGSSNSSSAPSDSSLDPSSPPQEAGSSSSNGRDGPHLHSSAQPNSTFTPPLPARLAVGAAVRVVSICAQCDHIEQFAALRQHDGSVRQAVAQVLNSIVFSCLRVGQSPWMLIDYAESRGIRLIQPGLSLLSLMRALLEPQPPHEPALHFSVLLLLPNRQLPLLLWSLPQHLLHWQARQLQQPSLRVQTCPLRAHMSPYREKRGLTRRPRVQTHYDGSTGDIGSGSSSNHTFAAAAGVGGAVSTGTVPRARTLFGSLDDEQGGKGAERADRQWFARFVADGGELVPRAAEPSNGSSSSSSPMGVTPQQNGGRLWPGVAGEGQDEGLGKRQGAFQADTPLEHGEQRGANNLHQQLQQQQQSESWPINGIHRGPLDCQGSSGIEQPHNASVSLSSPDPAASSPHSSQQPCQAGAPHSPPLPSLHASASLARASSTGNSSSTLSPSKSEAKSRSSSTTVLDVRAELGAENPLPSPSFSSPSLLARPIATSSRDEDAAPSATSSRDEDAASSRDEDSRQ</sequence>
<accession>A0ABQ7GE98</accession>
<feature type="region of interest" description="Disordered" evidence="1">
    <location>
        <begin position="716"/>
        <end position="881"/>
    </location>
</feature>
<feature type="compositionally biased region" description="Polar residues" evidence="1">
    <location>
        <begin position="326"/>
        <end position="335"/>
    </location>
</feature>
<feature type="compositionally biased region" description="Pro residues" evidence="1">
    <location>
        <begin position="291"/>
        <end position="307"/>
    </location>
</feature>
<feature type="compositionally biased region" description="Low complexity" evidence="1">
    <location>
        <begin position="359"/>
        <end position="396"/>
    </location>
</feature>
<reference evidence="2" key="1">
    <citation type="submission" date="2017-08" db="EMBL/GenBank/DDBJ databases">
        <authorList>
            <person name="Polle J.E."/>
            <person name="Barry K."/>
            <person name="Cushman J."/>
            <person name="Schmutz J."/>
            <person name="Tran D."/>
            <person name="Hathwaick L.T."/>
            <person name="Yim W.C."/>
            <person name="Jenkins J."/>
            <person name="Mckie-Krisberg Z.M."/>
            <person name="Prochnik S."/>
            <person name="Lindquist E."/>
            <person name="Dockter R.B."/>
            <person name="Adam C."/>
            <person name="Molina H."/>
            <person name="Bunkerborg J."/>
            <person name="Jin E."/>
            <person name="Buchheim M."/>
            <person name="Magnuson J."/>
        </authorList>
    </citation>
    <scope>NUCLEOTIDE SEQUENCE</scope>
    <source>
        <strain evidence="2">CCAP 19/18</strain>
    </source>
</reference>
<name>A0ABQ7GE98_DUNSA</name>
<comment type="caution">
    <text evidence="2">The sequence shown here is derived from an EMBL/GenBank/DDBJ whole genome shotgun (WGS) entry which is preliminary data.</text>
</comment>
<dbReference type="EMBL" id="MU069840">
    <property type="protein sequence ID" value="KAF5832937.1"/>
    <property type="molecule type" value="Genomic_DNA"/>
</dbReference>
<proteinExistence type="predicted"/>